<reference evidence="2 3" key="1">
    <citation type="submission" date="2019-09" db="EMBL/GenBank/DDBJ databases">
        <authorList>
            <person name="Depoorter E."/>
        </authorList>
    </citation>
    <scope>NUCLEOTIDE SEQUENCE [LARGE SCALE GENOMIC DNA]</scope>
    <source>
        <strain evidence="2">LMG 13014</strain>
    </source>
</reference>
<accession>A0A6P2JQT3</accession>
<sequence length="260" mass="28616">MTERNESNRDKPRGRTRRRRLAAGVAVAAVAAAAVAGVRYLSPPGGLDKSEIDEILKAALADKNTAPTDACVSLSGAELPADVTAASLLRVDGTVRKDVQALIDRGLITVKFDAGKGKPTIRNPDYELSDKHVRLSHIELTAFGKPYYRYQEIESTDPSSPGGSVLYMINLFCAHVSYGGVEKFMTPSKNPFDDNPHLVTWVNFLWKPDKQATPWLADPDLLGALSFYPEDDGWAHKGILLERDDNAHWALGNNPYTIRW</sequence>
<proteinExistence type="predicted"/>
<keyword evidence="1" id="KW-0812">Transmembrane</keyword>
<dbReference type="Proteomes" id="UP000494261">
    <property type="component" value="Unassembled WGS sequence"/>
</dbReference>
<dbReference type="AlphaFoldDB" id="A0A6P2JQT3"/>
<protein>
    <submittedName>
        <fullName evidence="2">Uncharacterized protein</fullName>
    </submittedName>
</protein>
<keyword evidence="1" id="KW-0472">Membrane</keyword>
<name>A0A6P2JQT3_9BURK</name>
<evidence type="ECO:0000313" key="2">
    <source>
        <dbReference type="EMBL" id="VWB43692.1"/>
    </source>
</evidence>
<feature type="transmembrane region" description="Helical" evidence="1">
    <location>
        <begin position="21"/>
        <end position="41"/>
    </location>
</feature>
<evidence type="ECO:0000256" key="1">
    <source>
        <dbReference type="SAM" id="Phobius"/>
    </source>
</evidence>
<organism evidence="2 3">
    <name type="scientific">Burkholderia aenigmatica</name>
    <dbReference type="NCBI Taxonomy" id="2015348"/>
    <lineage>
        <taxon>Bacteria</taxon>
        <taxon>Pseudomonadati</taxon>
        <taxon>Pseudomonadota</taxon>
        <taxon>Betaproteobacteria</taxon>
        <taxon>Burkholderiales</taxon>
        <taxon>Burkholderiaceae</taxon>
        <taxon>Burkholderia</taxon>
        <taxon>Burkholderia cepacia complex</taxon>
    </lineage>
</organism>
<dbReference type="EMBL" id="CABVQC010000009">
    <property type="protein sequence ID" value="VWB43692.1"/>
    <property type="molecule type" value="Genomic_DNA"/>
</dbReference>
<keyword evidence="1" id="KW-1133">Transmembrane helix</keyword>
<gene>
    <name evidence="2" type="ORF">BLA13014_01841</name>
</gene>
<evidence type="ECO:0000313" key="3">
    <source>
        <dbReference type="Proteomes" id="UP000494261"/>
    </source>
</evidence>